<dbReference type="InParanoid" id="A0A0G4H480"/>
<evidence type="ECO:0000313" key="3">
    <source>
        <dbReference type="EMBL" id="CEM38414.1"/>
    </source>
</evidence>
<evidence type="ECO:0000256" key="1">
    <source>
        <dbReference type="SAM" id="Coils"/>
    </source>
</evidence>
<protein>
    <submittedName>
        <fullName evidence="3">Uncharacterized protein</fullName>
    </submittedName>
</protein>
<accession>A0A0G4H480</accession>
<dbReference type="VEuPathDB" id="CryptoDB:Vbra_6575"/>
<feature type="region of interest" description="Disordered" evidence="2">
    <location>
        <begin position="392"/>
        <end position="419"/>
    </location>
</feature>
<dbReference type="PANTHER" id="PTHR38019:SF1">
    <property type="entry name" value="N-ACETYLTRANSFERASE DOMAIN-CONTAINING PROTEIN"/>
    <property type="match status" value="1"/>
</dbReference>
<dbReference type="EMBL" id="CDMY01000982">
    <property type="protein sequence ID" value="CEM38414.1"/>
    <property type="molecule type" value="Genomic_DNA"/>
</dbReference>
<feature type="coiled-coil region" evidence="1">
    <location>
        <begin position="230"/>
        <end position="323"/>
    </location>
</feature>
<evidence type="ECO:0000313" key="4">
    <source>
        <dbReference type="Proteomes" id="UP000041254"/>
    </source>
</evidence>
<reference evidence="3 4" key="1">
    <citation type="submission" date="2014-11" db="EMBL/GenBank/DDBJ databases">
        <authorList>
            <person name="Zhu J."/>
            <person name="Qi W."/>
            <person name="Song R."/>
        </authorList>
    </citation>
    <scope>NUCLEOTIDE SEQUENCE [LARGE SCALE GENOMIC DNA]</scope>
</reference>
<dbReference type="PhylomeDB" id="A0A0G4H480"/>
<evidence type="ECO:0000256" key="2">
    <source>
        <dbReference type="SAM" id="MobiDB-lite"/>
    </source>
</evidence>
<feature type="compositionally biased region" description="Basic and acidic residues" evidence="2">
    <location>
        <begin position="392"/>
        <end position="405"/>
    </location>
</feature>
<dbReference type="AlphaFoldDB" id="A0A0G4H480"/>
<sequence length="578" mass="66964">MARVAGGASAPAVSTSPKESAPQLPVESPRFQASLLQLGIRIEELHKKAPEDFAKGGLSEDLAREKYETFEKKRLALIRQVMKHRERIKPQDVSKSFKILESPSISTAPELLDAALANTALMPHRGPRWSQESDSPRHVAKRMAAQGTAAGDRQAMVYLSSRRTASQVSPVDLITPEQQIAMQEQERLKQVALQQKKDIQKFLDDQMAAQQGEEMARQKALQNLQRVESLHQLRAQRVQEKQNAADARREKRMEEWKEFEARRRKEAAEQKAKLNKKREQGRKLREARVNQFEELHRLREENAERLREKNREYQRQKEEFAMSQLGIQAQKDQMLAQRQADTFTSLQARAESRQQSMAEKRQRVNEHLENLQKEREEAARQRHEHAMRAKEAYETGLKQRSETTHGNRQRRWDKRNENAKRLREELNSKAKEMREHIKQLDANEKDLKSRIMQNVDVNRSVRSMREELVQQNRERLERQKEYKRQVMLTEMLDRKKKAEDAAAAREMLRKAREIAQQQTQVVKSTVMEKLGRLKGETSPQKVQAVLRSLDSEMGLGLALTVGEEEGEGAMMGATGKMD</sequence>
<dbReference type="PANTHER" id="PTHR38019">
    <property type="entry name" value="KDA ANTIGEN P200, PUTATIVE-RELATED"/>
    <property type="match status" value="1"/>
</dbReference>
<organism evidence="3 4">
    <name type="scientific">Vitrella brassicaformis (strain CCMP3155)</name>
    <dbReference type="NCBI Taxonomy" id="1169540"/>
    <lineage>
        <taxon>Eukaryota</taxon>
        <taxon>Sar</taxon>
        <taxon>Alveolata</taxon>
        <taxon>Colpodellida</taxon>
        <taxon>Vitrellaceae</taxon>
        <taxon>Vitrella</taxon>
    </lineage>
</organism>
<proteinExistence type="predicted"/>
<dbReference type="Proteomes" id="UP000041254">
    <property type="component" value="Unassembled WGS sequence"/>
</dbReference>
<name>A0A0G4H480_VITBC</name>
<dbReference type="OMA" id="ELDNDYM"/>
<gene>
    <name evidence="3" type="ORF">Vbra_6575</name>
</gene>
<keyword evidence="4" id="KW-1185">Reference proteome</keyword>
<keyword evidence="1" id="KW-0175">Coiled coil</keyword>
<feature type="region of interest" description="Disordered" evidence="2">
    <location>
        <begin position="1"/>
        <end position="27"/>
    </location>
</feature>